<dbReference type="eggNOG" id="COG3950">
    <property type="taxonomic scope" value="Bacteria"/>
</dbReference>
<proteinExistence type="predicted"/>
<evidence type="ECO:0000313" key="3">
    <source>
        <dbReference type="Proteomes" id="UP000003891"/>
    </source>
</evidence>
<gene>
    <name evidence="2" type="ORF">PaelaDRAFT_5684</name>
</gene>
<reference evidence="2 3" key="1">
    <citation type="submission" date="2011-09" db="EMBL/GenBank/DDBJ databases">
        <title>The draft genome of Paenibacillus lactis 154.</title>
        <authorList>
            <consortium name="US DOE Joint Genome Institute (JGI-PGF)"/>
            <person name="Lucas S."/>
            <person name="Han J."/>
            <person name="Lapidus A."/>
            <person name="Cheng J.-F."/>
            <person name="Goodwin L."/>
            <person name="Pitluck S."/>
            <person name="Peters L."/>
            <person name="Land M.L."/>
            <person name="Hauser L."/>
            <person name="Siebers A."/>
            <person name="Thelen M."/>
            <person name="Hugenholtz P."/>
            <person name="Allgaier M."/>
            <person name="Woyke T.J."/>
        </authorList>
    </citation>
    <scope>NUCLEOTIDE SEQUENCE [LARGE SCALE GENOMIC DNA]</scope>
    <source>
        <strain evidence="2 3">154</strain>
    </source>
</reference>
<dbReference type="PANTHER" id="PTHR43581">
    <property type="entry name" value="ATP/GTP PHOSPHATASE"/>
    <property type="match status" value="1"/>
</dbReference>
<dbReference type="InterPro" id="IPR003959">
    <property type="entry name" value="ATPase_AAA_core"/>
</dbReference>
<dbReference type="GO" id="GO:0016887">
    <property type="term" value="F:ATP hydrolysis activity"/>
    <property type="evidence" value="ECO:0007669"/>
    <property type="project" value="InterPro"/>
</dbReference>
<dbReference type="EMBL" id="AGIP01000022">
    <property type="protein sequence ID" value="EHB50137.1"/>
    <property type="molecule type" value="Genomic_DNA"/>
</dbReference>
<dbReference type="OrthoDB" id="9801813at2"/>
<dbReference type="SUPFAM" id="SSF52540">
    <property type="entry name" value="P-loop containing nucleoside triphosphate hydrolases"/>
    <property type="match status" value="1"/>
</dbReference>
<feature type="domain" description="ATPase AAA-type core" evidence="1">
    <location>
        <begin position="25"/>
        <end position="280"/>
    </location>
</feature>
<organism evidence="2 3">
    <name type="scientific">Paenibacillus lactis 154</name>
    <dbReference type="NCBI Taxonomy" id="743719"/>
    <lineage>
        <taxon>Bacteria</taxon>
        <taxon>Bacillati</taxon>
        <taxon>Bacillota</taxon>
        <taxon>Bacilli</taxon>
        <taxon>Bacillales</taxon>
        <taxon>Paenibacillaceae</taxon>
        <taxon>Paenibacillus</taxon>
    </lineage>
</organism>
<dbReference type="STRING" id="743719.PaelaDRAFT_5684"/>
<dbReference type="PANTHER" id="PTHR43581:SF2">
    <property type="entry name" value="EXCINUCLEASE ATPASE SUBUNIT"/>
    <property type="match status" value="1"/>
</dbReference>
<dbReference type="Pfam" id="PF13304">
    <property type="entry name" value="AAA_21"/>
    <property type="match status" value="1"/>
</dbReference>
<dbReference type="RefSeq" id="WP_007132835.1">
    <property type="nucleotide sequence ID" value="NZ_AGIP01000022.1"/>
</dbReference>
<dbReference type="PATRIC" id="fig|743719.3.peg.5782"/>
<dbReference type="InterPro" id="IPR027417">
    <property type="entry name" value="P-loop_NTPase"/>
</dbReference>
<dbReference type="InterPro" id="IPR051396">
    <property type="entry name" value="Bact_Antivir_Def_Nuclease"/>
</dbReference>
<dbReference type="GO" id="GO:0005524">
    <property type="term" value="F:ATP binding"/>
    <property type="evidence" value="ECO:0007669"/>
    <property type="project" value="InterPro"/>
</dbReference>
<evidence type="ECO:0000259" key="1">
    <source>
        <dbReference type="Pfam" id="PF13304"/>
    </source>
</evidence>
<accession>G4HNX3</accession>
<protein>
    <submittedName>
        <fullName evidence="2">SMC domain protein</fullName>
    </submittedName>
</protein>
<dbReference type="Proteomes" id="UP000003891">
    <property type="component" value="Unassembled WGS sequence"/>
</dbReference>
<dbReference type="AlphaFoldDB" id="G4HNX3"/>
<dbReference type="Gene3D" id="3.40.50.300">
    <property type="entry name" value="P-loop containing nucleotide triphosphate hydrolases"/>
    <property type="match status" value="1"/>
</dbReference>
<name>G4HNX3_9BACL</name>
<evidence type="ECO:0000313" key="2">
    <source>
        <dbReference type="EMBL" id="EHB50137.1"/>
    </source>
</evidence>
<sequence>MKVEKLIIQNIGGIKNLTLEFIDGLNLICGINGVGKSTILDCIVSSFSLYPAEGLRRNSNSEYGEWTISVDGTIFKNSLRIFRPEEQIVNHNPLGPSIKNIIYVKEQRPLKYSRLQSISRDNDFDQSQYSARITNGLNGDSIKNWFINRLAFERQGNFTSQEKHNLQTARNSFSLLDPNVEYSHVLHDSLDIMLKTTRGEIYFEYLSTGFKSCLFIILGIIKEIEFNFKDPKIKVNEFDGVILIDEVDAHLHPYWQGRFLKVLKEVFPSSQIIATTHSPHMIQEADAKEIIALTIDENSNVSRLELDQLEFGFKGWTIEEILEDVMGLKETQSNRYLEVKNEFERAIEHEDIIKAEYTYEILNKMLHPRSPMRKIYQLQLGSIR</sequence>